<dbReference type="Proteomes" id="UP000003250">
    <property type="component" value="Unassembled WGS sequence"/>
</dbReference>
<dbReference type="EMBL" id="AHAM01000226">
    <property type="protein sequence ID" value="EHK54123.1"/>
    <property type="molecule type" value="Genomic_DNA"/>
</dbReference>
<name>H0HYQ1_9HYPH</name>
<protein>
    <submittedName>
        <fullName evidence="1">Uncharacterized protein</fullName>
    </submittedName>
</protein>
<dbReference type="AlphaFoldDB" id="H0HYQ1"/>
<evidence type="ECO:0000313" key="2">
    <source>
        <dbReference type="Proteomes" id="UP000003250"/>
    </source>
</evidence>
<keyword evidence="2" id="KW-1185">Reference proteome</keyword>
<proteinExistence type="predicted"/>
<sequence>MPVPAGLLKAVARLAGRSEDWQGLFTEQICDSSALAEDGWRRTENPRPGLA</sequence>
<reference evidence="1 2" key="1">
    <citation type="journal article" date="2012" name="J. Bacteriol.">
        <title>Draft Genome Sequence of Mesorhizobium alhagi CCNWXJ12-2T, a Novel Salt-Resistant Species Isolated from the Desert of Northwestern China.</title>
        <authorList>
            <person name="Zhou M."/>
            <person name="Chen W."/>
            <person name="Chen H."/>
            <person name="Wei G."/>
        </authorList>
    </citation>
    <scope>NUCLEOTIDE SEQUENCE [LARGE SCALE GENOMIC DNA]</scope>
    <source>
        <strain evidence="1 2">CCNWXJ12-2</strain>
    </source>
</reference>
<feature type="non-terminal residue" evidence="1">
    <location>
        <position position="51"/>
    </location>
</feature>
<evidence type="ECO:0000313" key="1">
    <source>
        <dbReference type="EMBL" id="EHK54123.1"/>
    </source>
</evidence>
<gene>
    <name evidence="1" type="ORF">MAXJ12_26668</name>
</gene>
<organism evidence="1 2">
    <name type="scientific">Mesorhizobium alhagi CCNWXJ12-2</name>
    <dbReference type="NCBI Taxonomy" id="1107882"/>
    <lineage>
        <taxon>Bacteria</taxon>
        <taxon>Pseudomonadati</taxon>
        <taxon>Pseudomonadota</taxon>
        <taxon>Alphaproteobacteria</taxon>
        <taxon>Hyphomicrobiales</taxon>
        <taxon>Phyllobacteriaceae</taxon>
        <taxon>Allomesorhizobium</taxon>
    </lineage>
</organism>
<accession>H0HYQ1</accession>